<gene>
    <name evidence="9" type="ORF">GCM10011396_38990</name>
</gene>
<accession>A0A916UU34</accession>
<evidence type="ECO:0000256" key="5">
    <source>
        <dbReference type="ARBA" id="ARBA00023004"/>
    </source>
</evidence>
<keyword evidence="4" id="KW-0249">Electron transport</keyword>
<proteinExistence type="predicted"/>
<dbReference type="Gene3D" id="1.10.760.10">
    <property type="entry name" value="Cytochrome c-like domain"/>
    <property type="match status" value="1"/>
</dbReference>
<dbReference type="GO" id="GO:0046872">
    <property type="term" value="F:metal ion binding"/>
    <property type="evidence" value="ECO:0007669"/>
    <property type="project" value="UniProtKB-KW"/>
</dbReference>
<keyword evidence="5 6" id="KW-0408">Iron</keyword>
<keyword evidence="2 6" id="KW-0349">Heme</keyword>
<keyword evidence="1" id="KW-0813">Transport</keyword>
<dbReference type="PANTHER" id="PTHR33751">
    <property type="entry name" value="CBB3-TYPE CYTOCHROME C OXIDASE SUBUNIT FIXP"/>
    <property type="match status" value="1"/>
</dbReference>
<dbReference type="Proteomes" id="UP000637423">
    <property type="component" value="Unassembled WGS sequence"/>
</dbReference>
<dbReference type="AlphaFoldDB" id="A0A916UU34"/>
<evidence type="ECO:0000259" key="8">
    <source>
        <dbReference type="PROSITE" id="PS51007"/>
    </source>
</evidence>
<dbReference type="InterPro" id="IPR050597">
    <property type="entry name" value="Cytochrome_c_Oxidase_Subunit"/>
</dbReference>
<comment type="caution">
    <text evidence="9">The sequence shown here is derived from an EMBL/GenBank/DDBJ whole genome shotgun (WGS) entry which is preliminary data.</text>
</comment>
<evidence type="ECO:0000256" key="6">
    <source>
        <dbReference type="PROSITE-ProRule" id="PRU00433"/>
    </source>
</evidence>
<evidence type="ECO:0000256" key="3">
    <source>
        <dbReference type="ARBA" id="ARBA00022723"/>
    </source>
</evidence>
<organism evidence="9 10">
    <name type="scientific">Undibacterium terreum</name>
    <dbReference type="NCBI Taxonomy" id="1224302"/>
    <lineage>
        <taxon>Bacteria</taxon>
        <taxon>Pseudomonadati</taxon>
        <taxon>Pseudomonadota</taxon>
        <taxon>Betaproteobacteria</taxon>
        <taxon>Burkholderiales</taxon>
        <taxon>Oxalobacteraceae</taxon>
        <taxon>Undibacterium</taxon>
    </lineage>
</organism>
<keyword evidence="3 6" id="KW-0479">Metal-binding</keyword>
<dbReference type="RefSeq" id="WP_229751240.1">
    <property type="nucleotide sequence ID" value="NZ_BMED01000004.1"/>
</dbReference>
<keyword evidence="7" id="KW-0732">Signal</keyword>
<dbReference type="PANTHER" id="PTHR33751:SF9">
    <property type="entry name" value="CYTOCHROME C4"/>
    <property type="match status" value="1"/>
</dbReference>
<evidence type="ECO:0000256" key="7">
    <source>
        <dbReference type="SAM" id="SignalP"/>
    </source>
</evidence>
<dbReference type="GO" id="GO:0020037">
    <property type="term" value="F:heme binding"/>
    <property type="evidence" value="ECO:0007669"/>
    <property type="project" value="InterPro"/>
</dbReference>
<name>A0A916UU34_9BURK</name>
<feature type="domain" description="Cytochrome c" evidence="8">
    <location>
        <begin position="25"/>
        <end position="106"/>
    </location>
</feature>
<keyword evidence="10" id="KW-1185">Reference proteome</keyword>
<dbReference type="InterPro" id="IPR036909">
    <property type="entry name" value="Cyt_c-like_dom_sf"/>
</dbReference>
<evidence type="ECO:0000313" key="9">
    <source>
        <dbReference type="EMBL" id="GGC87981.1"/>
    </source>
</evidence>
<dbReference type="EMBL" id="BMED01000004">
    <property type="protein sequence ID" value="GGC87981.1"/>
    <property type="molecule type" value="Genomic_DNA"/>
</dbReference>
<dbReference type="Pfam" id="PF13442">
    <property type="entry name" value="Cytochrome_CBB3"/>
    <property type="match status" value="1"/>
</dbReference>
<feature type="signal peptide" evidence="7">
    <location>
        <begin position="1"/>
        <end position="24"/>
    </location>
</feature>
<sequence>MAHLSRLIGGMFAVSALFALPALAGAASDNKLAQRLAANCASCHGTAGVAAANTLPPLAGQPKDSIIASMQAFKSGTRPSTVMQQLAKGYTDEQIGLIAGYFSGLKLTEAGGAK</sequence>
<reference evidence="9" key="1">
    <citation type="journal article" date="2014" name="Int. J. Syst. Evol. Microbiol.">
        <title>Complete genome sequence of Corynebacterium casei LMG S-19264T (=DSM 44701T), isolated from a smear-ripened cheese.</title>
        <authorList>
            <consortium name="US DOE Joint Genome Institute (JGI-PGF)"/>
            <person name="Walter F."/>
            <person name="Albersmeier A."/>
            <person name="Kalinowski J."/>
            <person name="Ruckert C."/>
        </authorList>
    </citation>
    <scope>NUCLEOTIDE SEQUENCE</scope>
    <source>
        <strain evidence="9">CGMCC 1.10998</strain>
    </source>
</reference>
<dbReference type="GO" id="GO:0009055">
    <property type="term" value="F:electron transfer activity"/>
    <property type="evidence" value="ECO:0007669"/>
    <property type="project" value="InterPro"/>
</dbReference>
<evidence type="ECO:0000256" key="2">
    <source>
        <dbReference type="ARBA" id="ARBA00022617"/>
    </source>
</evidence>
<evidence type="ECO:0000256" key="1">
    <source>
        <dbReference type="ARBA" id="ARBA00022448"/>
    </source>
</evidence>
<dbReference type="InterPro" id="IPR009056">
    <property type="entry name" value="Cyt_c-like_dom"/>
</dbReference>
<evidence type="ECO:0000313" key="10">
    <source>
        <dbReference type="Proteomes" id="UP000637423"/>
    </source>
</evidence>
<dbReference type="PROSITE" id="PS51007">
    <property type="entry name" value="CYTC"/>
    <property type="match status" value="1"/>
</dbReference>
<feature type="chain" id="PRO_5036995821" evidence="7">
    <location>
        <begin position="25"/>
        <end position="114"/>
    </location>
</feature>
<dbReference type="SUPFAM" id="SSF46626">
    <property type="entry name" value="Cytochrome c"/>
    <property type="match status" value="1"/>
</dbReference>
<protein>
    <submittedName>
        <fullName evidence="9">Cytochrome c554</fullName>
    </submittedName>
</protein>
<reference evidence="9" key="2">
    <citation type="submission" date="2020-09" db="EMBL/GenBank/DDBJ databases">
        <authorList>
            <person name="Sun Q."/>
            <person name="Zhou Y."/>
        </authorList>
    </citation>
    <scope>NUCLEOTIDE SEQUENCE</scope>
    <source>
        <strain evidence="9">CGMCC 1.10998</strain>
    </source>
</reference>
<evidence type="ECO:0000256" key="4">
    <source>
        <dbReference type="ARBA" id="ARBA00022982"/>
    </source>
</evidence>